<keyword evidence="1" id="KW-0732">Signal</keyword>
<organism evidence="2">
    <name type="scientific">Ampulex compressa</name>
    <name type="common">Emerald cockroach wasp</name>
    <dbReference type="NCBI Taxonomy" id="860918"/>
    <lineage>
        <taxon>Eukaryota</taxon>
        <taxon>Metazoa</taxon>
        <taxon>Ecdysozoa</taxon>
        <taxon>Arthropoda</taxon>
        <taxon>Hexapoda</taxon>
        <taxon>Insecta</taxon>
        <taxon>Pterygota</taxon>
        <taxon>Neoptera</taxon>
        <taxon>Endopterygota</taxon>
        <taxon>Hymenoptera</taxon>
        <taxon>Apocrita</taxon>
        <taxon>Aculeata</taxon>
        <taxon>Apoidea</taxon>
        <taxon>Ampulicidae</taxon>
        <taxon>Ampulicini</taxon>
        <taxon>Ampulex</taxon>
    </lineage>
</organism>
<proteinExistence type="evidence at transcript level"/>
<sequence length="240" mass="27435">MKTTMAMCLLVALCVLPMVKSDDTNFGDGLDNYRNYVSKTTLDVKEKCDKLLIDNVNYFFIMPNIAQMMRIKVNATFDEKVATELNKIQKTIDDVQAKGKNIDDCLKNNTKEVEHIKTEFNKEIDRSIALGIHIYHISLKLTTGVIKEGYTLFKNIHQIFATCYLSIGPPEICISSKIAGIKSRVQKFRQNYDLSIKVRQSAIEQHIDHNAECIRNATYIFEQKLNILITDLMTCINANE</sequence>
<dbReference type="AlphaFoldDB" id="A0A1W6EW07"/>
<reference evidence="2" key="1">
    <citation type="submission" date="2017-02" db="EMBL/GenBank/DDBJ databases">
        <title>Parasitoid Jewel Wasp Mounts Multi-Pronged Neurochemical Attack to Hijack a Host Brain.</title>
        <authorList>
            <person name="Arvidson R.S."/>
            <person name="Kaiser M."/>
            <person name="Libersat F."/>
            <person name="Adams M.E."/>
        </authorList>
    </citation>
    <scope>NUCLEOTIDE SEQUENCE</scope>
    <source>
        <strain evidence="2">128</strain>
    </source>
</reference>
<feature type="signal peptide" evidence="1">
    <location>
        <begin position="1"/>
        <end position="21"/>
    </location>
</feature>
<accession>A0A1W6EW07</accession>
<dbReference type="EMBL" id="KY563501">
    <property type="protein sequence ID" value="ARK19910.1"/>
    <property type="molecule type" value="mRNA"/>
</dbReference>
<protein>
    <submittedName>
        <fullName evidence="2">Venom protein</fullName>
    </submittedName>
</protein>
<evidence type="ECO:0000313" key="2">
    <source>
        <dbReference type="EMBL" id="ARK19910.1"/>
    </source>
</evidence>
<evidence type="ECO:0000256" key="1">
    <source>
        <dbReference type="SAM" id="SignalP"/>
    </source>
</evidence>
<name>A0A1W6EW07_AMPCP</name>
<feature type="chain" id="PRO_5012484321" evidence="1">
    <location>
        <begin position="22"/>
        <end position="240"/>
    </location>
</feature>